<proteinExistence type="predicted"/>
<dbReference type="RefSeq" id="WP_134518109.1">
    <property type="nucleotide sequence ID" value="NZ_SOHE01000016.1"/>
</dbReference>
<evidence type="ECO:0000313" key="2">
    <source>
        <dbReference type="EMBL" id="TFD54434.1"/>
    </source>
</evidence>
<dbReference type="EMBL" id="SOHE01000016">
    <property type="protein sequence ID" value="TFD54434.1"/>
    <property type="molecule type" value="Genomic_DNA"/>
</dbReference>
<keyword evidence="1" id="KW-1133">Transmembrane helix</keyword>
<feature type="transmembrane region" description="Helical" evidence="1">
    <location>
        <begin position="82"/>
        <end position="100"/>
    </location>
</feature>
<gene>
    <name evidence="2" type="ORF">E3T55_03070</name>
</gene>
<evidence type="ECO:0000313" key="3">
    <source>
        <dbReference type="Proteomes" id="UP000297447"/>
    </source>
</evidence>
<dbReference type="OrthoDB" id="5118808at2"/>
<keyword evidence="1" id="KW-0812">Transmembrane</keyword>
<dbReference type="AlphaFoldDB" id="A0A4V3IS22"/>
<dbReference type="Proteomes" id="UP000297447">
    <property type="component" value="Unassembled WGS sequence"/>
</dbReference>
<keyword evidence="1" id="KW-0472">Membrane</keyword>
<sequence>MTQDRTARPVVALLALAGLLLGMFALHCQMTGHEMHGASSVSSSPMAAHHADEAVTLAVITLAAPAVATLTFGAGDGLLDCALLAMTCVLLLTLVVSVFLRRRPATYRRLLDAGGAARGVVWRTVTVPAPRPGLTLLCISRV</sequence>
<accession>A0A4V3IS22</accession>
<comment type="caution">
    <text evidence="2">The sequence shown here is derived from an EMBL/GenBank/DDBJ whole genome shotgun (WGS) entry which is preliminary data.</text>
</comment>
<protein>
    <submittedName>
        <fullName evidence="2">Uncharacterized protein</fullName>
    </submittedName>
</protein>
<organism evidence="2 3">
    <name type="scientific">Cryobacterium frigoriphilum</name>
    <dbReference type="NCBI Taxonomy" id="1259150"/>
    <lineage>
        <taxon>Bacteria</taxon>
        <taxon>Bacillati</taxon>
        <taxon>Actinomycetota</taxon>
        <taxon>Actinomycetes</taxon>
        <taxon>Micrococcales</taxon>
        <taxon>Microbacteriaceae</taxon>
        <taxon>Cryobacterium</taxon>
    </lineage>
</organism>
<name>A0A4V3IS22_9MICO</name>
<keyword evidence="3" id="KW-1185">Reference proteome</keyword>
<evidence type="ECO:0000256" key="1">
    <source>
        <dbReference type="SAM" id="Phobius"/>
    </source>
</evidence>
<reference evidence="2 3" key="1">
    <citation type="submission" date="2019-03" db="EMBL/GenBank/DDBJ databases">
        <title>Genomics of glacier-inhabiting Cryobacterium strains.</title>
        <authorList>
            <person name="Liu Q."/>
            <person name="Xin Y.-H."/>
        </authorList>
    </citation>
    <scope>NUCLEOTIDE SEQUENCE [LARGE SCALE GENOMIC DNA]</scope>
    <source>
        <strain evidence="2 3">Hh14</strain>
    </source>
</reference>